<dbReference type="OrthoDB" id="19439at2759"/>
<dbReference type="Pfam" id="PF05046">
    <property type="entry name" value="Img2"/>
    <property type="match status" value="1"/>
</dbReference>
<dbReference type="InterPro" id="IPR007740">
    <property type="entry name" value="Ribosomal_mL49"/>
</dbReference>
<evidence type="ECO:0000256" key="4">
    <source>
        <dbReference type="ARBA" id="ARBA00023128"/>
    </source>
</evidence>
<evidence type="ECO:0000256" key="7">
    <source>
        <dbReference type="ARBA" id="ARBA00035545"/>
    </source>
</evidence>
<evidence type="ECO:0000313" key="9">
    <source>
        <dbReference type="Proteomes" id="UP000625711"/>
    </source>
</evidence>
<protein>
    <recommendedName>
        <fullName evidence="6">Large ribosomal subunit protein mL49</fullName>
    </recommendedName>
    <alternativeName>
        <fullName evidence="7">39S ribosomal protein L49, mitochondrial</fullName>
    </alternativeName>
</protein>
<dbReference type="Proteomes" id="UP000625711">
    <property type="component" value="Unassembled WGS sequence"/>
</dbReference>
<dbReference type="PANTHER" id="PTHR13477">
    <property type="entry name" value="MITOCHONDRIAL 39S RIBOSOMAL PROTEIN L49"/>
    <property type="match status" value="1"/>
</dbReference>
<keyword evidence="3" id="KW-0689">Ribosomal protein</keyword>
<gene>
    <name evidence="8" type="ORF">GWI33_020033</name>
</gene>
<sequence>MFIIPKLRTLSNRLPALIPSSVSIQSRNSSFKSSLFLEDVGKINTPYEVTKDPIDWSYVERVLPLKTVPPPIKKDSYPSGWKPQSDELADRPYFIKRTKNHMLPCYLHITQRGIKRTTLLKNIEGNIWLLEKELKEFLQPQVFQILRSQVNEFVGYIRINGDHVNAVKYFLEQKGNYITKNVSCY</sequence>
<name>A0A834HRG7_RHYFE</name>
<proteinExistence type="inferred from homology"/>
<dbReference type="EMBL" id="JAACXV010014522">
    <property type="protein sequence ID" value="KAF7266664.1"/>
    <property type="molecule type" value="Genomic_DNA"/>
</dbReference>
<evidence type="ECO:0000256" key="2">
    <source>
        <dbReference type="ARBA" id="ARBA00005677"/>
    </source>
</evidence>
<dbReference type="GO" id="GO:0005762">
    <property type="term" value="C:mitochondrial large ribosomal subunit"/>
    <property type="evidence" value="ECO:0007669"/>
    <property type="project" value="TreeGrafter"/>
</dbReference>
<evidence type="ECO:0000256" key="5">
    <source>
        <dbReference type="ARBA" id="ARBA00023274"/>
    </source>
</evidence>
<reference evidence="8" key="1">
    <citation type="submission" date="2020-08" db="EMBL/GenBank/DDBJ databases">
        <title>Genome sequencing and assembly of the red palm weevil Rhynchophorus ferrugineus.</title>
        <authorList>
            <person name="Dias G.B."/>
            <person name="Bergman C.M."/>
            <person name="Manee M."/>
        </authorList>
    </citation>
    <scope>NUCLEOTIDE SEQUENCE</scope>
    <source>
        <strain evidence="8">AA-2017</strain>
        <tissue evidence="8">Whole larva</tissue>
    </source>
</reference>
<comment type="caution">
    <text evidence="8">The sequence shown here is derived from an EMBL/GenBank/DDBJ whole genome shotgun (WGS) entry which is preliminary data.</text>
</comment>
<dbReference type="GO" id="GO:0006412">
    <property type="term" value="P:translation"/>
    <property type="evidence" value="ECO:0007669"/>
    <property type="project" value="InterPro"/>
</dbReference>
<evidence type="ECO:0000313" key="8">
    <source>
        <dbReference type="EMBL" id="KAF7266664.1"/>
    </source>
</evidence>
<keyword evidence="5" id="KW-0687">Ribonucleoprotein</keyword>
<evidence type="ECO:0000256" key="6">
    <source>
        <dbReference type="ARBA" id="ARBA00035191"/>
    </source>
</evidence>
<accession>A0A834HRG7</accession>
<comment type="similarity">
    <text evidence="2">Belongs to the mitochondrion-specific ribosomal protein mL49 family.</text>
</comment>
<dbReference type="GO" id="GO:0003735">
    <property type="term" value="F:structural constituent of ribosome"/>
    <property type="evidence" value="ECO:0007669"/>
    <property type="project" value="InterPro"/>
</dbReference>
<evidence type="ECO:0000256" key="3">
    <source>
        <dbReference type="ARBA" id="ARBA00022980"/>
    </source>
</evidence>
<comment type="subcellular location">
    <subcellularLocation>
        <location evidence="1">Mitochondrion</location>
    </subcellularLocation>
</comment>
<dbReference type="FunFam" id="3.30.780.10:FF:000009">
    <property type="entry name" value="39S ribosomal protein L49, mitochondrial"/>
    <property type="match status" value="1"/>
</dbReference>
<dbReference type="PANTHER" id="PTHR13477:SF0">
    <property type="entry name" value="LARGE RIBOSOMAL SUBUNIT PROTEIN ML49"/>
    <property type="match status" value="1"/>
</dbReference>
<dbReference type="AlphaFoldDB" id="A0A834HRG7"/>
<keyword evidence="4" id="KW-0496">Mitochondrion</keyword>
<keyword evidence="9" id="KW-1185">Reference proteome</keyword>
<dbReference type="Gene3D" id="3.30.780.10">
    <property type="entry name" value="SUI1-like domain"/>
    <property type="match status" value="1"/>
</dbReference>
<evidence type="ECO:0000256" key="1">
    <source>
        <dbReference type="ARBA" id="ARBA00004173"/>
    </source>
</evidence>
<organism evidence="8 9">
    <name type="scientific">Rhynchophorus ferrugineus</name>
    <name type="common">Red palm weevil</name>
    <name type="synonym">Curculio ferrugineus</name>
    <dbReference type="NCBI Taxonomy" id="354439"/>
    <lineage>
        <taxon>Eukaryota</taxon>
        <taxon>Metazoa</taxon>
        <taxon>Ecdysozoa</taxon>
        <taxon>Arthropoda</taxon>
        <taxon>Hexapoda</taxon>
        <taxon>Insecta</taxon>
        <taxon>Pterygota</taxon>
        <taxon>Neoptera</taxon>
        <taxon>Endopterygota</taxon>
        <taxon>Coleoptera</taxon>
        <taxon>Polyphaga</taxon>
        <taxon>Cucujiformia</taxon>
        <taxon>Curculionidae</taxon>
        <taxon>Dryophthorinae</taxon>
        <taxon>Rhynchophorus</taxon>
    </lineage>
</organism>